<comment type="caution">
    <text evidence="1">The sequence shown here is derived from an EMBL/GenBank/DDBJ whole genome shotgun (WGS) entry which is preliminary data.</text>
</comment>
<sequence length="72" mass="8131">MTSKLVLWSTHGETERKKIHGGNMSLSSYRAYLLSKLKRVGENDRDLTTDSVVFTFSGKSVHPLSLLSVRYT</sequence>
<protein>
    <submittedName>
        <fullName evidence="1">Uncharacterized protein</fullName>
    </submittedName>
</protein>
<proteinExistence type="predicted"/>
<reference evidence="1 2" key="1">
    <citation type="submission" date="2020-10" db="EMBL/GenBank/DDBJ databases">
        <title>Plant Genome Project.</title>
        <authorList>
            <person name="Zhang R.-G."/>
        </authorList>
    </citation>
    <scope>NUCLEOTIDE SEQUENCE [LARGE SCALE GENOMIC DNA]</scope>
    <source>
        <strain evidence="1">FAFU-HL-1</strain>
        <tissue evidence="1">Leaf</tissue>
    </source>
</reference>
<organism evidence="1 2">
    <name type="scientific">Salix dunnii</name>
    <dbReference type="NCBI Taxonomy" id="1413687"/>
    <lineage>
        <taxon>Eukaryota</taxon>
        <taxon>Viridiplantae</taxon>
        <taxon>Streptophyta</taxon>
        <taxon>Embryophyta</taxon>
        <taxon>Tracheophyta</taxon>
        <taxon>Spermatophyta</taxon>
        <taxon>Magnoliopsida</taxon>
        <taxon>eudicotyledons</taxon>
        <taxon>Gunneridae</taxon>
        <taxon>Pentapetalae</taxon>
        <taxon>rosids</taxon>
        <taxon>fabids</taxon>
        <taxon>Malpighiales</taxon>
        <taxon>Salicaceae</taxon>
        <taxon>Saliceae</taxon>
        <taxon>Salix</taxon>
    </lineage>
</organism>
<evidence type="ECO:0000313" key="2">
    <source>
        <dbReference type="Proteomes" id="UP000657918"/>
    </source>
</evidence>
<keyword evidence="2" id="KW-1185">Reference proteome</keyword>
<accession>A0A835K9Q1</accession>
<dbReference type="AlphaFoldDB" id="A0A835K9Q1"/>
<dbReference type="Proteomes" id="UP000657918">
    <property type="component" value="Unassembled WGS sequence"/>
</dbReference>
<evidence type="ECO:0000313" key="1">
    <source>
        <dbReference type="EMBL" id="KAF9681911.1"/>
    </source>
</evidence>
<dbReference type="EMBL" id="JADGMS010000005">
    <property type="protein sequence ID" value="KAF9681911.1"/>
    <property type="molecule type" value="Genomic_DNA"/>
</dbReference>
<name>A0A835K9Q1_9ROSI</name>
<gene>
    <name evidence="1" type="ORF">SADUNF_Sadunf05G0052500</name>
</gene>